<feature type="region of interest" description="Disordered" evidence="2">
    <location>
        <begin position="106"/>
        <end position="127"/>
    </location>
</feature>
<dbReference type="Pfam" id="PF04043">
    <property type="entry name" value="PMEI"/>
    <property type="match status" value="1"/>
</dbReference>
<dbReference type="Gene3D" id="1.20.140.40">
    <property type="entry name" value="Invertase/pectin methylesterase inhibitor family protein"/>
    <property type="match status" value="1"/>
</dbReference>
<dbReference type="InterPro" id="IPR006501">
    <property type="entry name" value="Pectinesterase_inhib_dom"/>
</dbReference>
<dbReference type="AlphaFoldDB" id="A0AAW2M7E8"/>
<dbReference type="PANTHER" id="PTHR31080">
    <property type="entry name" value="PECTINESTERASE INHIBITOR-LIKE"/>
    <property type="match status" value="1"/>
</dbReference>
<comment type="caution">
    <text evidence="5">The sequence shown here is derived from an EMBL/GenBank/DDBJ whole genome shotgun (WGS) entry which is preliminary data.</text>
</comment>
<name>A0AAW2M7E8_9LAMI</name>
<protein>
    <submittedName>
        <fullName evidence="5">Pectinesterase inhibitor 10</fullName>
    </submittedName>
</protein>
<proteinExistence type="predicted"/>
<keyword evidence="1 3" id="KW-0732">Signal</keyword>
<reference evidence="5" key="2">
    <citation type="journal article" date="2024" name="Plant">
        <title>Genomic evolution and insights into agronomic trait innovations of Sesamum species.</title>
        <authorList>
            <person name="Miao H."/>
            <person name="Wang L."/>
            <person name="Qu L."/>
            <person name="Liu H."/>
            <person name="Sun Y."/>
            <person name="Le M."/>
            <person name="Wang Q."/>
            <person name="Wei S."/>
            <person name="Zheng Y."/>
            <person name="Lin W."/>
            <person name="Duan Y."/>
            <person name="Cao H."/>
            <person name="Xiong S."/>
            <person name="Wang X."/>
            <person name="Wei L."/>
            <person name="Li C."/>
            <person name="Ma Q."/>
            <person name="Ju M."/>
            <person name="Zhao R."/>
            <person name="Li G."/>
            <person name="Mu C."/>
            <person name="Tian Q."/>
            <person name="Mei H."/>
            <person name="Zhang T."/>
            <person name="Gao T."/>
            <person name="Zhang H."/>
        </authorList>
    </citation>
    <scope>NUCLEOTIDE SEQUENCE</scope>
    <source>
        <strain evidence="5">G01</strain>
    </source>
</reference>
<dbReference type="PANTHER" id="PTHR31080:SF64">
    <property type="entry name" value="PLANT INVERTASE_PECTIN METHYLESTERASE INHIBITOR SUPERFAMILY PROTEIN"/>
    <property type="match status" value="1"/>
</dbReference>
<evidence type="ECO:0000256" key="1">
    <source>
        <dbReference type="ARBA" id="ARBA00022729"/>
    </source>
</evidence>
<evidence type="ECO:0000259" key="4">
    <source>
        <dbReference type="Pfam" id="PF04043"/>
    </source>
</evidence>
<feature type="signal peptide" evidence="3">
    <location>
        <begin position="1"/>
        <end position="19"/>
    </location>
</feature>
<organism evidence="5">
    <name type="scientific">Sesamum angustifolium</name>
    <dbReference type="NCBI Taxonomy" id="2727405"/>
    <lineage>
        <taxon>Eukaryota</taxon>
        <taxon>Viridiplantae</taxon>
        <taxon>Streptophyta</taxon>
        <taxon>Embryophyta</taxon>
        <taxon>Tracheophyta</taxon>
        <taxon>Spermatophyta</taxon>
        <taxon>Magnoliopsida</taxon>
        <taxon>eudicotyledons</taxon>
        <taxon>Gunneridae</taxon>
        <taxon>Pentapetalae</taxon>
        <taxon>asterids</taxon>
        <taxon>lamiids</taxon>
        <taxon>Lamiales</taxon>
        <taxon>Pedaliaceae</taxon>
        <taxon>Sesamum</taxon>
    </lineage>
</organism>
<dbReference type="EMBL" id="JACGWK010000011">
    <property type="protein sequence ID" value="KAL0326859.1"/>
    <property type="molecule type" value="Genomic_DNA"/>
</dbReference>
<sequence length="127" mass="13665">MRILPFLSLLTFFLAACSAAVVDPPSAAPASAPTPSTAANDSEFIRTSCETTLYPELCYHSLAGYANAVQQDPGRLARVAIGVSLSRAARMTIYLANVSRQVDYSADHRQPWPSTTASLSSATRWTR</sequence>
<gene>
    <name evidence="5" type="ORF">Sangu_1763900</name>
</gene>
<dbReference type="SUPFAM" id="SSF101148">
    <property type="entry name" value="Plant invertase/pectin methylesterase inhibitor"/>
    <property type="match status" value="1"/>
</dbReference>
<dbReference type="PROSITE" id="PS51257">
    <property type="entry name" value="PROKAR_LIPOPROTEIN"/>
    <property type="match status" value="1"/>
</dbReference>
<feature type="chain" id="PRO_5043498067" evidence="3">
    <location>
        <begin position="20"/>
        <end position="127"/>
    </location>
</feature>
<accession>A0AAW2M7E8</accession>
<reference evidence="5" key="1">
    <citation type="submission" date="2020-06" db="EMBL/GenBank/DDBJ databases">
        <authorList>
            <person name="Li T."/>
            <person name="Hu X."/>
            <person name="Zhang T."/>
            <person name="Song X."/>
            <person name="Zhang H."/>
            <person name="Dai N."/>
            <person name="Sheng W."/>
            <person name="Hou X."/>
            <person name="Wei L."/>
        </authorList>
    </citation>
    <scope>NUCLEOTIDE SEQUENCE</scope>
    <source>
        <strain evidence="5">G01</strain>
        <tissue evidence="5">Leaf</tissue>
    </source>
</reference>
<dbReference type="GO" id="GO:0004857">
    <property type="term" value="F:enzyme inhibitor activity"/>
    <property type="evidence" value="ECO:0007669"/>
    <property type="project" value="InterPro"/>
</dbReference>
<evidence type="ECO:0000256" key="3">
    <source>
        <dbReference type="SAM" id="SignalP"/>
    </source>
</evidence>
<dbReference type="InterPro" id="IPR051955">
    <property type="entry name" value="PME_Inhibitor"/>
</dbReference>
<evidence type="ECO:0000313" key="5">
    <source>
        <dbReference type="EMBL" id="KAL0326859.1"/>
    </source>
</evidence>
<dbReference type="InterPro" id="IPR035513">
    <property type="entry name" value="Invertase/methylesterase_inhib"/>
</dbReference>
<evidence type="ECO:0000256" key="2">
    <source>
        <dbReference type="SAM" id="MobiDB-lite"/>
    </source>
</evidence>
<feature type="compositionally biased region" description="Polar residues" evidence="2">
    <location>
        <begin position="112"/>
        <end position="127"/>
    </location>
</feature>
<feature type="domain" description="Pectinesterase inhibitor" evidence="4">
    <location>
        <begin position="44"/>
        <end position="100"/>
    </location>
</feature>